<dbReference type="STRING" id="492660.SAMN05192566_0186"/>
<feature type="coiled-coil region" evidence="1">
    <location>
        <begin position="26"/>
        <end position="53"/>
    </location>
</feature>
<sequence length="323" mass="36539">MGQNLQVKSKLKLHGLNSKLRILNKIKQAFLLLTNLESRLDNIQNALGRIEAKTNASQPSKKLSDVEFKVFSQWGEDGILQFLISNLEIKNKVFVEFGVETYRESNTRFLLMNNNWSGLVLDGSRKNIDYIKSDSIYWKYNLKADCAFIDRDNINKLIERNGLAGEIGLLSVDIDGNDYWVWQAITVINPVIVVCEYNSLWGAKDAVSTPYDANFVRSNKHYSNLYYGASIKALNDLAISKGYSLVGGNSAGNNVFFVRNDMMMGSIEPVTVEDAWVQSQFRESRDPQGNLTYLDFEVRKSLLGDLPLAEVNTGQLIKVRDLK</sequence>
<organism evidence="2 3">
    <name type="scientific">Methylophilus rhizosphaerae</name>
    <dbReference type="NCBI Taxonomy" id="492660"/>
    <lineage>
        <taxon>Bacteria</taxon>
        <taxon>Pseudomonadati</taxon>
        <taxon>Pseudomonadota</taxon>
        <taxon>Betaproteobacteria</taxon>
        <taxon>Nitrosomonadales</taxon>
        <taxon>Methylophilaceae</taxon>
        <taxon>Methylophilus</taxon>
    </lineage>
</organism>
<dbReference type="AlphaFoldDB" id="A0A1G8ZAG4"/>
<gene>
    <name evidence="2" type="ORF">SAMN05192566_0186</name>
</gene>
<keyword evidence="3" id="KW-1185">Reference proteome</keyword>
<protein>
    <submittedName>
        <fullName evidence="2">Uncharacterized protein</fullName>
    </submittedName>
</protein>
<keyword evidence="1" id="KW-0175">Coiled coil</keyword>
<proteinExistence type="predicted"/>
<evidence type="ECO:0000256" key="1">
    <source>
        <dbReference type="SAM" id="Coils"/>
    </source>
</evidence>
<accession>A0A1G8ZAG4</accession>
<dbReference type="Proteomes" id="UP000198629">
    <property type="component" value="Unassembled WGS sequence"/>
</dbReference>
<evidence type="ECO:0000313" key="3">
    <source>
        <dbReference type="Proteomes" id="UP000198629"/>
    </source>
</evidence>
<reference evidence="3" key="1">
    <citation type="submission" date="2016-10" db="EMBL/GenBank/DDBJ databases">
        <authorList>
            <person name="Varghese N."/>
            <person name="Submissions S."/>
        </authorList>
    </citation>
    <scope>NUCLEOTIDE SEQUENCE [LARGE SCALE GENOMIC DNA]</scope>
    <source>
        <strain evidence="3">CBMB127</strain>
    </source>
</reference>
<dbReference type="EMBL" id="FNFX01000001">
    <property type="protein sequence ID" value="SDK12106.1"/>
    <property type="molecule type" value="Genomic_DNA"/>
</dbReference>
<name>A0A1G8ZAG4_9PROT</name>
<evidence type="ECO:0000313" key="2">
    <source>
        <dbReference type="EMBL" id="SDK12106.1"/>
    </source>
</evidence>